<sequence>MAARGLGVKGLDDLLPLYVSFADLTGGEAFGTNPSSNGIHNIVFIHAKAELATASRLYPPSSTKTSFPPDPEFAIVSRTCVITE</sequence>
<accession>A0A2T9ZHJ6</accession>
<reference evidence="1 2" key="1">
    <citation type="journal article" date="2018" name="MBio">
        <title>Comparative Genomics Reveals the Core Gene Toolbox for the Fungus-Insect Symbiosis.</title>
        <authorList>
            <person name="Wang Y."/>
            <person name="Stata M."/>
            <person name="Wang W."/>
            <person name="Stajich J.E."/>
            <person name="White M.M."/>
            <person name="Moncalvo J.M."/>
        </authorList>
    </citation>
    <scope>NUCLEOTIDE SEQUENCE [LARGE SCALE GENOMIC DNA]</scope>
    <source>
        <strain evidence="1 2">SC-DP-2</strain>
    </source>
</reference>
<organism evidence="1 2">
    <name type="scientific">Smittium megazygosporum</name>
    <dbReference type="NCBI Taxonomy" id="133381"/>
    <lineage>
        <taxon>Eukaryota</taxon>
        <taxon>Fungi</taxon>
        <taxon>Fungi incertae sedis</taxon>
        <taxon>Zoopagomycota</taxon>
        <taxon>Kickxellomycotina</taxon>
        <taxon>Harpellomycetes</taxon>
        <taxon>Harpellales</taxon>
        <taxon>Legeriomycetaceae</taxon>
        <taxon>Smittium</taxon>
    </lineage>
</organism>
<evidence type="ECO:0000313" key="2">
    <source>
        <dbReference type="Proteomes" id="UP000245609"/>
    </source>
</evidence>
<gene>
    <name evidence="1" type="ORF">BB560_001442</name>
</gene>
<comment type="caution">
    <text evidence="1">The sequence shown here is derived from an EMBL/GenBank/DDBJ whole genome shotgun (WGS) entry which is preliminary data.</text>
</comment>
<dbReference type="AlphaFoldDB" id="A0A2T9ZHJ6"/>
<proteinExistence type="predicted"/>
<evidence type="ECO:0000313" key="1">
    <source>
        <dbReference type="EMBL" id="PVV04062.1"/>
    </source>
</evidence>
<dbReference type="Proteomes" id="UP000245609">
    <property type="component" value="Unassembled WGS sequence"/>
</dbReference>
<protein>
    <submittedName>
        <fullName evidence="1">Uncharacterized protein</fullName>
    </submittedName>
</protein>
<name>A0A2T9ZHJ6_9FUNG</name>
<dbReference type="EMBL" id="MBFS01000165">
    <property type="protein sequence ID" value="PVV04062.1"/>
    <property type="molecule type" value="Genomic_DNA"/>
</dbReference>
<keyword evidence="2" id="KW-1185">Reference proteome</keyword>